<name>A0A0C9SVN4_PLICR</name>
<proteinExistence type="predicted"/>
<organism evidence="1 2">
    <name type="scientific">Plicaturopsis crispa FD-325 SS-3</name>
    <dbReference type="NCBI Taxonomy" id="944288"/>
    <lineage>
        <taxon>Eukaryota</taxon>
        <taxon>Fungi</taxon>
        <taxon>Dikarya</taxon>
        <taxon>Basidiomycota</taxon>
        <taxon>Agaricomycotina</taxon>
        <taxon>Agaricomycetes</taxon>
        <taxon>Agaricomycetidae</taxon>
        <taxon>Amylocorticiales</taxon>
        <taxon>Amylocorticiaceae</taxon>
        <taxon>Plicatura</taxon>
        <taxon>Plicaturopsis crispa</taxon>
    </lineage>
</organism>
<accession>A0A0C9SVN4</accession>
<protein>
    <submittedName>
        <fullName evidence="1">Uncharacterized protein</fullName>
    </submittedName>
</protein>
<evidence type="ECO:0000313" key="1">
    <source>
        <dbReference type="EMBL" id="KII83150.1"/>
    </source>
</evidence>
<dbReference type="EMBL" id="KN832581">
    <property type="protein sequence ID" value="KII83150.1"/>
    <property type="molecule type" value="Genomic_DNA"/>
</dbReference>
<dbReference type="HOGENOM" id="CLU_863613_0_0_1"/>
<gene>
    <name evidence="1" type="ORF">PLICRDRAFT_180651</name>
</gene>
<dbReference type="Proteomes" id="UP000053263">
    <property type="component" value="Unassembled WGS sequence"/>
</dbReference>
<sequence length="322" mass="36419">MALLFNPGLGGLTYDSWLVVLSSIPLSDFKTHIALSSMSKDMMDEVYSDRFWMLLGRHFGLGMPARLSEFPGKLAFPNGFGKHKRRQFVVFVLHHAFGKEGENKNRAWHARLLRDTAEKYDLGKNNLTNSDILEGDKVTLEDLRPQMTAMNFHASDYGILPTKGPQNCYLQDGEERVWQAASYACSLITVPGCKSVWIDLAPNVYCLVENNEGVTVWDMVVKVWEAIMRPLHVEEALTIVRDIGEYTEDEDKWSAEFNPSLGSFGSFDAVCVALNVLETHTSFYKMLSCKGFGLNAWETDLPNPVVGDCQLYLQARWEENIE</sequence>
<evidence type="ECO:0000313" key="2">
    <source>
        <dbReference type="Proteomes" id="UP000053263"/>
    </source>
</evidence>
<keyword evidence="2" id="KW-1185">Reference proteome</keyword>
<dbReference type="AlphaFoldDB" id="A0A0C9SVN4"/>
<reference evidence="1 2" key="1">
    <citation type="submission" date="2014-06" db="EMBL/GenBank/DDBJ databases">
        <title>Evolutionary Origins and Diversification of the Mycorrhizal Mutualists.</title>
        <authorList>
            <consortium name="DOE Joint Genome Institute"/>
            <consortium name="Mycorrhizal Genomics Consortium"/>
            <person name="Kohler A."/>
            <person name="Kuo A."/>
            <person name="Nagy L.G."/>
            <person name="Floudas D."/>
            <person name="Copeland A."/>
            <person name="Barry K.W."/>
            <person name="Cichocki N."/>
            <person name="Veneault-Fourrey C."/>
            <person name="LaButti K."/>
            <person name="Lindquist E.A."/>
            <person name="Lipzen A."/>
            <person name="Lundell T."/>
            <person name="Morin E."/>
            <person name="Murat C."/>
            <person name="Riley R."/>
            <person name="Ohm R."/>
            <person name="Sun H."/>
            <person name="Tunlid A."/>
            <person name="Henrissat B."/>
            <person name="Grigoriev I.V."/>
            <person name="Hibbett D.S."/>
            <person name="Martin F."/>
        </authorList>
    </citation>
    <scope>NUCLEOTIDE SEQUENCE [LARGE SCALE GENOMIC DNA]</scope>
    <source>
        <strain evidence="1 2">FD-325 SS-3</strain>
    </source>
</reference>